<dbReference type="OrthoDB" id="4051437at2759"/>
<protein>
    <submittedName>
        <fullName evidence="1">HGL171Cp</fullName>
    </submittedName>
</protein>
<dbReference type="RefSeq" id="XP_017989165.1">
    <property type="nucleotide sequence ID" value="XM_018133672.1"/>
</dbReference>
<dbReference type="AlphaFoldDB" id="A0A0X8HVA5"/>
<keyword evidence="2" id="KW-1185">Reference proteome</keyword>
<reference evidence="1 2" key="1">
    <citation type="submission" date="2016-01" db="EMBL/GenBank/DDBJ databases">
        <title>Genome sequence of the yeast Holleya sinecauda.</title>
        <authorList>
            <person name="Dietrich F.S."/>
        </authorList>
    </citation>
    <scope>NUCLEOTIDE SEQUENCE [LARGE SCALE GENOMIC DNA]</scope>
    <source>
        <strain evidence="1 2">ATCC 58844</strain>
    </source>
</reference>
<organism evidence="1 2">
    <name type="scientific">Eremothecium sinecaudum</name>
    <dbReference type="NCBI Taxonomy" id="45286"/>
    <lineage>
        <taxon>Eukaryota</taxon>
        <taxon>Fungi</taxon>
        <taxon>Dikarya</taxon>
        <taxon>Ascomycota</taxon>
        <taxon>Saccharomycotina</taxon>
        <taxon>Saccharomycetes</taxon>
        <taxon>Saccharomycetales</taxon>
        <taxon>Saccharomycetaceae</taxon>
        <taxon>Eremothecium</taxon>
    </lineage>
</organism>
<dbReference type="EMBL" id="CP014247">
    <property type="protein sequence ID" value="AMD22169.1"/>
    <property type="molecule type" value="Genomic_DNA"/>
</dbReference>
<accession>A0A0X8HVA5</accession>
<name>A0A0X8HVA5_9SACH</name>
<gene>
    <name evidence="1" type="ORF">AW171_hschr74192</name>
</gene>
<dbReference type="GeneID" id="28725511"/>
<evidence type="ECO:0000313" key="1">
    <source>
        <dbReference type="EMBL" id="AMD22169.1"/>
    </source>
</evidence>
<evidence type="ECO:0000313" key="2">
    <source>
        <dbReference type="Proteomes" id="UP000243052"/>
    </source>
</evidence>
<sequence length="440" mass="49981">MVGNSNSTDVSSSLNSAVIVASAAASQSHSIIQDPSSMSYVGRASENAEYNLAKVIWDNKQDMATLVQNNEKYPAARRKTLRYVLERQGDGPSFEAQMYINRIPDYLPSKSDFAQKLESCKDGTLLLNLAATFCQPLHEVETVKALFRFRDYFFNHEGSYNFTFNQFVRIHPLISCMMVKSKGQREKVKCPKAFVSESRCRMDTSHRARSYKTRSKKPKLECDCNVTYRIEIDIEEKLVTILVKGLHTHPIENVLAFKVSAFLVNIVDELCMKGIKNVTQLQSIMKKRLEPYDWNSIGFSQMLATRSHFSNRIAKFHPPNGLAKGFEPGTIVITHFESKKDSDGAQDEQDLLEMDLPSSSHTSASDSITYNNVDAYFSEQISPEMESELAHLQKSITSNLHRIQQASNKHHRNGNLEWVRRVSHQLSDMVRHLEEANDAL</sequence>
<dbReference type="Proteomes" id="UP000243052">
    <property type="component" value="Chromosome vii"/>
</dbReference>
<proteinExistence type="predicted"/>